<dbReference type="InterPro" id="IPR005617">
    <property type="entry name" value="Groucho/TLE_N"/>
</dbReference>
<dbReference type="InterPro" id="IPR036322">
    <property type="entry name" value="WD40_repeat_dom_sf"/>
</dbReference>
<evidence type="ECO:0000259" key="9">
    <source>
        <dbReference type="Pfam" id="PF03920"/>
    </source>
</evidence>
<dbReference type="Proteomes" id="UP001153620">
    <property type="component" value="Chromosome 3"/>
</dbReference>
<feature type="compositionally biased region" description="Polar residues" evidence="8">
    <location>
        <begin position="262"/>
        <end position="281"/>
    </location>
</feature>
<feature type="repeat" description="WD" evidence="6">
    <location>
        <begin position="676"/>
        <end position="717"/>
    </location>
</feature>
<dbReference type="GO" id="GO:0003714">
    <property type="term" value="F:transcription corepressor activity"/>
    <property type="evidence" value="ECO:0007669"/>
    <property type="project" value="TreeGrafter"/>
</dbReference>
<keyword evidence="11" id="KW-1185">Reference proteome</keyword>
<dbReference type="SMART" id="SM00320">
    <property type="entry name" value="WD40"/>
    <property type="match status" value="7"/>
</dbReference>
<keyword evidence="4" id="KW-0677">Repeat</keyword>
<dbReference type="PROSITE" id="PS50294">
    <property type="entry name" value="WD_REPEATS_REGION"/>
    <property type="match status" value="1"/>
</dbReference>
<evidence type="ECO:0000256" key="6">
    <source>
        <dbReference type="PROSITE-ProRule" id="PRU00221"/>
    </source>
</evidence>
<dbReference type="EMBL" id="OU895879">
    <property type="protein sequence ID" value="CAG9807598.1"/>
    <property type="molecule type" value="Genomic_DNA"/>
</dbReference>
<dbReference type="AlphaFoldDB" id="A0A9N9WVZ4"/>
<accession>A0A9N9WVZ4</accession>
<dbReference type="Gene3D" id="2.130.10.10">
    <property type="entry name" value="YVTN repeat-like/Quinoprotein amine dehydrogenase"/>
    <property type="match status" value="1"/>
</dbReference>
<protein>
    <recommendedName>
        <fullName evidence="9">Groucho/TLE N-terminal Q-rich domain-containing protein</fullName>
    </recommendedName>
</protein>
<dbReference type="GO" id="GO:0090090">
    <property type="term" value="P:negative regulation of canonical Wnt signaling pathway"/>
    <property type="evidence" value="ECO:0007669"/>
    <property type="project" value="TreeGrafter"/>
</dbReference>
<dbReference type="InterPro" id="IPR009146">
    <property type="entry name" value="Groucho_enhance"/>
</dbReference>
<feature type="compositionally biased region" description="Basic and acidic residues" evidence="8">
    <location>
        <begin position="180"/>
        <end position="198"/>
    </location>
</feature>
<dbReference type="FunFam" id="2.130.10.10:FF:000001">
    <property type="entry name" value="transducin-like enhancer protein 3 isoform X1"/>
    <property type="match status" value="1"/>
</dbReference>
<feature type="repeat" description="WD" evidence="6">
    <location>
        <begin position="552"/>
        <end position="593"/>
    </location>
</feature>
<gene>
    <name evidence="10" type="ORF">CHIRRI_LOCUS10444</name>
</gene>
<keyword evidence="3 6" id="KW-0853">WD repeat</keyword>
<dbReference type="PROSITE" id="PS50082">
    <property type="entry name" value="WD_REPEATS_2"/>
    <property type="match status" value="3"/>
</dbReference>
<evidence type="ECO:0000313" key="11">
    <source>
        <dbReference type="Proteomes" id="UP001153620"/>
    </source>
</evidence>
<dbReference type="InterPro" id="IPR015943">
    <property type="entry name" value="WD40/YVTN_repeat-like_dom_sf"/>
</dbReference>
<dbReference type="Pfam" id="PF00400">
    <property type="entry name" value="WD40"/>
    <property type="match status" value="5"/>
</dbReference>
<keyword evidence="7" id="KW-0175">Coiled coil</keyword>
<feature type="coiled-coil region" evidence="7">
    <location>
        <begin position="28"/>
        <end position="62"/>
    </location>
</feature>
<feature type="region of interest" description="Disordered" evidence="8">
    <location>
        <begin position="298"/>
        <end position="347"/>
    </location>
</feature>
<evidence type="ECO:0000256" key="4">
    <source>
        <dbReference type="ARBA" id="ARBA00022737"/>
    </source>
</evidence>
<dbReference type="CDD" id="cd00200">
    <property type="entry name" value="WD40"/>
    <property type="match status" value="1"/>
</dbReference>
<feature type="region of interest" description="Disordered" evidence="8">
    <location>
        <begin position="147"/>
        <end position="223"/>
    </location>
</feature>
<name>A0A9N9WVZ4_9DIPT</name>
<evidence type="ECO:0000256" key="5">
    <source>
        <dbReference type="ARBA" id="ARBA00023242"/>
    </source>
</evidence>
<feature type="region of interest" description="Disordered" evidence="8">
    <location>
        <begin position="255"/>
        <end position="285"/>
    </location>
</feature>
<sequence>MYPNAGSVARHQGPQSTQPFKFTVTESCERIKEEFNFLQAQYHNLKIECEKLAQEKTEMQRHYVMYYEMSYGLNVEMHKQTEISKRLSALINQLVPFLSQEHRQQVLTAVERAKQITMAELNAVIEQQRDLPRLLQMHAQQIPTGSAALPIPIHPTLPNNNSNGPTPPQPQLGMLSKQELMLHNRPEDSKGPNDDTRHLNSVSPAEKYRPRTPLSADIIPAQEIKKIKKEEKEGVGHQSDGEKSDQDLVVDDACSEDINPMSPMNVSNQQHHQHNGASSSPLPRENGLLVKKVDHLNERNLAMPNSPRSSSSDRGSSSNGSTTPSNTKMKLEDKPSTPGINGNASIASGIPKSIVAKPPTGYPASYLGGLNGNNQMQAEMQAAYAAGVPVLAPGHPGYRGLPMGFDAQMRAPPIGPPIPNISSGKPAYSFHVASDGTIQPVPFPPDALIGPGIPRGARQINTLNHGEVVCAVTISNPTKYVYTGGKGCVKVWDISQPSIKNPVSQLDCLQRDNYIRSVKLLPDGRTLIVGGEASNLSIWDLASPTPRVKAELTSTAPACYALAISPDSKICFSCCSDGNIAVWDLQSNSLVRQFQGHTDGASCIDISPDGTKLWTGGLDNTVRSWDLREGRQLQQHDFTSQIFSLGFCPTGDWLAVGMENSNVEVLHATKPDKYQLHLHESCVLSLKFAACGKWFVSTGKDNLLNAWRTPYGTSIFQSKESSSVLSCDISADDKYIITGSGDKKSTVYEVIY</sequence>
<dbReference type="SUPFAM" id="SSF50978">
    <property type="entry name" value="WD40 repeat-like"/>
    <property type="match status" value="1"/>
</dbReference>
<feature type="repeat" description="WD" evidence="6">
    <location>
        <begin position="594"/>
        <end position="635"/>
    </location>
</feature>
<dbReference type="PANTHER" id="PTHR10814">
    <property type="entry name" value="TRANSDUCIN-LIKE ENHANCER PROTEIN"/>
    <property type="match status" value="1"/>
</dbReference>
<feature type="compositionally biased region" description="Low complexity" evidence="8">
    <location>
        <begin position="304"/>
        <end position="327"/>
    </location>
</feature>
<proteinExistence type="inferred from homology"/>
<dbReference type="GO" id="GO:0005667">
    <property type="term" value="C:transcription regulator complex"/>
    <property type="evidence" value="ECO:0007669"/>
    <property type="project" value="TreeGrafter"/>
</dbReference>
<dbReference type="Pfam" id="PF03920">
    <property type="entry name" value="TLE_N"/>
    <property type="match status" value="1"/>
</dbReference>
<dbReference type="InterPro" id="IPR001680">
    <property type="entry name" value="WD40_rpt"/>
</dbReference>
<dbReference type="GO" id="GO:0005634">
    <property type="term" value="C:nucleus"/>
    <property type="evidence" value="ECO:0007669"/>
    <property type="project" value="UniProtKB-SubCell"/>
</dbReference>
<evidence type="ECO:0000256" key="3">
    <source>
        <dbReference type="ARBA" id="ARBA00022574"/>
    </source>
</evidence>
<keyword evidence="5" id="KW-0539">Nucleus</keyword>
<evidence type="ECO:0000256" key="2">
    <source>
        <dbReference type="ARBA" id="ARBA00005969"/>
    </source>
</evidence>
<reference evidence="10" key="1">
    <citation type="submission" date="2022-01" db="EMBL/GenBank/DDBJ databases">
        <authorList>
            <person name="King R."/>
        </authorList>
    </citation>
    <scope>NUCLEOTIDE SEQUENCE</scope>
</reference>
<dbReference type="PRINTS" id="PR01850">
    <property type="entry name" value="GROUCHOFAMLY"/>
</dbReference>
<evidence type="ECO:0000256" key="1">
    <source>
        <dbReference type="ARBA" id="ARBA00004123"/>
    </source>
</evidence>
<feature type="domain" description="Groucho/TLE N-terminal Q-rich" evidence="9">
    <location>
        <begin position="20"/>
        <end position="129"/>
    </location>
</feature>
<evidence type="ECO:0000256" key="7">
    <source>
        <dbReference type="SAM" id="Coils"/>
    </source>
</evidence>
<dbReference type="InterPro" id="IPR019775">
    <property type="entry name" value="WD40_repeat_CS"/>
</dbReference>
<organism evidence="10 11">
    <name type="scientific">Chironomus riparius</name>
    <dbReference type="NCBI Taxonomy" id="315576"/>
    <lineage>
        <taxon>Eukaryota</taxon>
        <taxon>Metazoa</taxon>
        <taxon>Ecdysozoa</taxon>
        <taxon>Arthropoda</taxon>
        <taxon>Hexapoda</taxon>
        <taxon>Insecta</taxon>
        <taxon>Pterygota</taxon>
        <taxon>Neoptera</taxon>
        <taxon>Endopterygota</taxon>
        <taxon>Diptera</taxon>
        <taxon>Nematocera</taxon>
        <taxon>Chironomoidea</taxon>
        <taxon>Chironomidae</taxon>
        <taxon>Chironominae</taxon>
        <taxon>Chironomus</taxon>
    </lineage>
</organism>
<reference evidence="10" key="2">
    <citation type="submission" date="2022-10" db="EMBL/GenBank/DDBJ databases">
        <authorList>
            <consortium name="ENA_rothamsted_submissions"/>
            <consortium name="culmorum"/>
            <person name="King R."/>
        </authorList>
    </citation>
    <scope>NUCLEOTIDE SEQUENCE</scope>
</reference>
<dbReference type="PANTHER" id="PTHR10814:SF21">
    <property type="entry name" value="PROTEIN GROUCHO"/>
    <property type="match status" value="1"/>
</dbReference>
<evidence type="ECO:0000313" key="10">
    <source>
        <dbReference type="EMBL" id="CAG9807598.1"/>
    </source>
</evidence>
<comment type="subcellular location">
    <subcellularLocation>
        <location evidence="1">Nucleus</location>
    </subcellularLocation>
</comment>
<dbReference type="PROSITE" id="PS00678">
    <property type="entry name" value="WD_REPEATS_1"/>
    <property type="match status" value="2"/>
</dbReference>
<comment type="similarity">
    <text evidence="2">Belongs to the WD repeat Groucho/TLE family.</text>
</comment>
<evidence type="ECO:0000256" key="8">
    <source>
        <dbReference type="SAM" id="MobiDB-lite"/>
    </source>
</evidence>
<dbReference type="OrthoDB" id="2624652at2759"/>